<name>A0A0F9PUF2_9ZZZZ</name>
<accession>A0A0F9PUF2</accession>
<proteinExistence type="predicted"/>
<reference evidence="1" key="1">
    <citation type="journal article" date="2015" name="Nature">
        <title>Complex archaea that bridge the gap between prokaryotes and eukaryotes.</title>
        <authorList>
            <person name="Spang A."/>
            <person name="Saw J.H."/>
            <person name="Jorgensen S.L."/>
            <person name="Zaremba-Niedzwiedzka K."/>
            <person name="Martijn J."/>
            <person name="Lind A.E."/>
            <person name="van Eijk R."/>
            <person name="Schleper C."/>
            <person name="Guy L."/>
            <person name="Ettema T.J."/>
        </authorList>
    </citation>
    <scope>NUCLEOTIDE SEQUENCE</scope>
</reference>
<feature type="non-terminal residue" evidence="1">
    <location>
        <position position="1"/>
    </location>
</feature>
<dbReference type="AlphaFoldDB" id="A0A0F9PUF2"/>
<comment type="caution">
    <text evidence="1">The sequence shown here is derived from an EMBL/GenBank/DDBJ whole genome shotgun (WGS) entry which is preliminary data.</text>
</comment>
<gene>
    <name evidence="1" type="ORF">LCGC14_0800030</name>
</gene>
<sequence length="24" mass="2706">IQSAIAKYVVDVKAGQFPTIEHQY</sequence>
<dbReference type="EMBL" id="LAZR01002150">
    <property type="protein sequence ID" value="KKN33794.1"/>
    <property type="molecule type" value="Genomic_DNA"/>
</dbReference>
<protein>
    <submittedName>
        <fullName evidence="1">Uncharacterized protein</fullName>
    </submittedName>
</protein>
<evidence type="ECO:0000313" key="1">
    <source>
        <dbReference type="EMBL" id="KKN33794.1"/>
    </source>
</evidence>
<organism evidence="1">
    <name type="scientific">marine sediment metagenome</name>
    <dbReference type="NCBI Taxonomy" id="412755"/>
    <lineage>
        <taxon>unclassified sequences</taxon>
        <taxon>metagenomes</taxon>
        <taxon>ecological metagenomes</taxon>
    </lineage>
</organism>